<dbReference type="GO" id="GO:0003824">
    <property type="term" value="F:catalytic activity"/>
    <property type="evidence" value="ECO:0007669"/>
    <property type="project" value="InterPro"/>
</dbReference>
<dbReference type="InterPro" id="IPR011698">
    <property type="entry name" value="GATase_3"/>
</dbReference>
<dbReference type="RefSeq" id="WP_269746155.1">
    <property type="nucleotide sequence ID" value="NZ_CDRZ01000231.1"/>
</dbReference>
<dbReference type="AlphaFoldDB" id="A0A0B7MG27"/>
<name>A0A0B7MG27_9FIRM</name>
<dbReference type="InterPro" id="IPR029062">
    <property type="entry name" value="Class_I_gatase-like"/>
</dbReference>
<gene>
    <name evidence="3" type="ORF">SSCH_350005</name>
</gene>
<protein>
    <submittedName>
        <fullName evidence="3">CobB/CobQ-like protein</fullName>
    </submittedName>
</protein>
<feature type="domain" description="CobB/CobQ-like glutamine amidotransferase" evidence="2">
    <location>
        <begin position="4"/>
        <end position="111"/>
    </location>
</feature>
<dbReference type="Pfam" id="PF07685">
    <property type="entry name" value="GATase_3"/>
    <property type="match status" value="1"/>
</dbReference>
<dbReference type="PANTHER" id="PTHR21343:SF9">
    <property type="entry name" value="LIPID II ISOGLUTAMINYL SYNTHASE (GLUTAMINE-HYDROLYZING) SUBUNIT GATD"/>
    <property type="match status" value="1"/>
</dbReference>
<reference evidence="4" key="1">
    <citation type="submission" date="2015-01" db="EMBL/GenBank/DDBJ databases">
        <authorList>
            <person name="Manzoor Shahid"/>
            <person name="Zubair Saima"/>
        </authorList>
    </citation>
    <scope>NUCLEOTIDE SEQUENCE [LARGE SCALE GENOMIC DNA]</scope>
    <source>
        <strain evidence="4">Sp3</strain>
    </source>
</reference>
<evidence type="ECO:0000259" key="2">
    <source>
        <dbReference type="Pfam" id="PF07685"/>
    </source>
</evidence>
<dbReference type="PANTHER" id="PTHR21343">
    <property type="entry name" value="DETHIOBIOTIN SYNTHETASE"/>
    <property type="match status" value="1"/>
</dbReference>
<keyword evidence="1" id="KW-0315">Glutamine amidotransferase</keyword>
<evidence type="ECO:0000256" key="1">
    <source>
        <dbReference type="ARBA" id="ARBA00022962"/>
    </source>
</evidence>
<evidence type="ECO:0000313" key="4">
    <source>
        <dbReference type="Proteomes" id="UP000046155"/>
    </source>
</evidence>
<keyword evidence="4" id="KW-1185">Reference proteome</keyword>
<accession>A0A0B7MG27</accession>
<proteinExistence type="predicted"/>
<dbReference type="EMBL" id="CDRZ01000231">
    <property type="protein sequence ID" value="CEO89025.1"/>
    <property type="molecule type" value="Genomic_DNA"/>
</dbReference>
<dbReference type="SUPFAM" id="SSF52317">
    <property type="entry name" value="Class I glutamine amidotransferase-like"/>
    <property type="match status" value="1"/>
</dbReference>
<sequence length="152" mass="16369">MGAHFSAQDGTVFPGAGIFDAHAEAKVDRMKGNILLELAADLQEEVRRVGDTPLTTVVGYENHSGRTFLGDAQPVGSVLKGWGNNGEDKTEGAVYKNAFGTYLHGPLLAKNPHLADLLLARALSRKGESEIRLTPLNDDLEIYAHKCNKKSA</sequence>
<organism evidence="3 4">
    <name type="scientific">Syntrophaceticus schinkii</name>
    <dbReference type="NCBI Taxonomy" id="499207"/>
    <lineage>
        <taxon>Bacteria</taxon>
        <taxon>Bacillati</taxon>
        <taxon>Bacillota</taxon>
        <taxon>Clostridia</taxon>
        <taxon>Thermoanaerobacterales</taxon>
        <taxon>Thermoanaerobacterales Family III. Incertae Sedis</taxon>
        <taxon>Syntrophaceticus</taxon>
    </lineage>
</organism>
<evidence type="ECO:0000313" key="3">
    <source>
        <dbReference type="EMBL" id="CEO89025.1"/>
    </source>
</evidence>
<dbReference type="Proteomes" id="UP000046155">
    <property type="component" value="Unassembled WGS sequence"/>
</dbReference>